<feature type="compositionally biased region" description="Pro residues" evidence="1">
    <location>
        <begin position="303"/>
        <end position="318"/>
    </location>
</feature>
<feature type="transmembrane region" description="Helical" evidence="2">
    <location>
        <begin position="6"/>
        <end position="24"/>
    </location>
</feature>
<protein>
    <submittedName>
        <fullName evidence="3">Cell division protein</fullName>
    </submittedName>
</protein>
<feature type="region of interest" description="Disordered" evidence="1">
    <location>
        <begin position="93"/>
        <end position="347"/>
    </location>
</feature>
<name>K9UJW1_CHAP6</name>
<feature type="compositionally biased region" description="Low complexity" evidence="1">
    <location>
        <begin position="105"/>
        <end position="125"/>
    </location>
</feature>
<feature type="compositionally biased region" description="Low complexity" evidence="1">
    <location>
        <begin position="181"/>
        <end position="200"/>
    </location>
</feature>
<dbReference type="KEGG" id="cmp:Cha6605_4164"/>
<dbReference type="GO" id="GO:0051301">
    <property type="term" value="P:cell division"/>
    <property type="evidence" value="ECO:0007669"/>
    <property type="project" value="UniProtKB-KW"/>
</dbReference>
<keyword evidence="2" id="KW-1133">Transmembrane helix</keyword>
<dbReference type="AlphaFoldDB" id="K9UJW1"/>
<keyword evidence="2" id="KW-0472">Membrane</keyword>
<feature type="compositionally biased region" description="Polar residues" evidence="1">
    <location>
        <begin position="251"/>
        <end position="277"/>
    </location>
</feature>
<evidence type="ECO:0000256" key="2">
    <source>
        <dbReference type="SAM" id="Phobius"/>
    </source>
</evidence>
<evidence type="ECO:0000313" key="3">
    <source>
        <dbReference type="EMBL" id="AFY95110.1"/>
    </source>
</evidence>
<organism evidence="3 4">
    <name type="scientific">Chamaesiphon minutus (strain ATCC 27169 / PCC 6605)</name>
    <dbReference type="NCBI Taxonomy" id="1173020"/>
    <lineage>
        <taxon>Bacteria</taxon>
        <taxon>Bacillati</taxon>
        <taxon>Cyanobacteriota</taxon>
        <taxon>Cyanophyceae</taxon>
        <taxon>Gomontiellales</taxon>
        <taxon>Chamaesiphonaceae</taxon>
        <taxon>Chamaesiphon</taxon>
    </lineage>
</organism>
<reference evidence="3 4" key="1">
    <citation type="submission" date="2012-05" db="EMBL/GenBank/DDBJ databases">
        <title>Finished chromosome of genome of Chamaesiphon sp. PCC 6605.</title>
        <authorList>
            <consortium name="US DOE Joint Genome Institute"/>
            <person name="Gugger M."/>
            <person name="Coursin T."/>
            <person name="Rippka R."/>
            <person name="Tandeau De Marsac N."/>
            <person name="Huntemann M."/>
            <person name="Wei C.-L."/>
            <person name="Han J."/>
            <person name="Detter J.C."/>
            <person name="Han C."/>
            <person name="Tapia R."/>
            <person name="Chen A."/>
            <person name="Kyrpides N."/>
            <person name="Mavromatis K."/>
            <person name="Markowitz V."/>
            <person name="Szeto E."/>
            <person name="Ivanova N."/>
            <person name="Pagani I."/>
            <person name="Pati A."/>
            <person name="Goodwin L."/>
            <person name="Nordberg H.P."/>
            <person name="Cantor M.N."/>
            <person name="Hua S.X."/>
            <person name="Woyke T."/>
            <person name="Kerfeld C.A."/>
        </authorList>
    </citation>
    <scope>NUCLEOTIDE SEQUENCE [LARGE SCALE GENOMIC DNA]</scope>
    <source>
        <strain evidence="4">ATCC 27169 / PCC 6605</strain>
    </source>
</reference>
<dbReference type="eggNOG" id="COG3087">
    <property type="taxonomic scope" value="Bacteria"/>
</dbReference>
<dbReference type="Proteomes" id="UP000010366">
    <property type="component" value="Chromosome"/>
</dbReference>
<gene>
    <name evidence="3" type="ORF">Cha6605_4164</name>
</gene>
<keyword evidence="2" id="KW-0812">Transmembrane</keyword>
<sequence>MLAYILAVLVGTGSVGLYAAAFLLPEIHRKNDFIWSGVGLFYALFLWLYAHQVTGGILVGQTSSVVLMGWFAWQIVKMRRQLVAVERQASITSTAKTAEPEANRSSVPKAAKPPAKTATSTKSTPPSVPPAKSPGASVAANTTAPATIPSRQSKPPAPNQIPLSEVKIPPARQPVVTEATKVPPQSVVSPPQPPAKQSVATPPSNLSTSTSQNPAAKPDSGSNIQPTTPTAPKSEPVVNTQPTTLAAKPDSGSNIQPTTPTVTKSEPAANLQSTTPEQPEDEAWIQLELKPSSPKPLGGAVKPPTPAPSTPEPLPSSPLIPETVAKNTPTDATQTTVKVEDRKPDRD</sequence>
<feature type="compositionally biased region" description="Basic and acidic residues" evidence="1">
    <location>
        <begin position="338"/>
        <end position="347"/>
    </location>
</feature>
<feature type="compositionally biased region" description="Polar residues" evidence="1">
    <location>
        <begin position="141"/>
        <end position="153"/>
    </location>
</feature>
<keyword evidence="4" id="KW-1185">Reference proteome</keyword>
<feature type="compositionally biased region" description="Polar residues" evidence="1">
    <location>
        <begin position="201"/>
        <end position="244"/>
    </location>
</feature>
<feature type="transmembrane region" description="Helical" evidence="2">
    <location>
        <begin position="33"/>
        <end position="50"/>
    </location>
</feature>
<dbReference type="InterPro" id="IPR010004">
    <property type="entry name" value="Uncharacterised_Ycf66"/>
</dbReference>
<keyword evidence="3" id="KW-0132">Cell division</keyword>
<evidence type="ECO:0000313" key="4">
    <source>
        <dbReference type="Proteomes" id="UP000010366"/>
    </source>
</evidence>
<feature type="compositionally biased region" description="Polar residues" evidence="1">
    <location>
        <begin position="325"/>
        <end position="337"/>
    </location>
</feature>
<dbReference type="RefSeq" id="WP_015161221.1">
    <property type="nucleotide sequence ID" value="NC_019697.1"/>
</dbReference>
<dbReference type="OrthoDB" id="532877at2"/>
<dbReference type="HOGENOM" id="CLU_798534_0_0_3"/>
<dbReference type="STRING" id="1173020.Cha6605_4164"/>
<dbReference type="Pfam" id="PF07444">
    <property type="entry name" value="Ycf66_N"/>
    <property type="match status" value="1"/>
</dbReference>
<evidence type="ECO:0000256" key="1">
    <source>
        <dbReference type="SAM" id="MobiDB-lite"/>
    </source>
</evidence>
<keyword evidence="3" id="KW-0131">Cell cycle</keyword>
<proteinExistence type="predicted"/>
<dbReference type="EMBL" id="CP003600">
    <property type="protein sequence ID" value="AFY95110.1"/>
    <property type="molecule type" value="Genomic_DNA"/>
</dbReference>
<feature type="transmembrane region" description="Helical" evidence="2">
    <location>
        <begin position="56"/>
        <end position="73"/>
    </location>
</feature>
<accession>K9UJW1</accession>